<dbReference type="OrthoDB" id="5484143at2"/>
<dbReference type="InterPro" id="IPR050129">
    <property type="entry name" value="Zn_alcohol_dh"/>
</dbReference>
<reference evidence="5" key="1">
    <citation type="submission" date="2015-06" db="EMBL/GenBank/DDBJ databases">
        <title>Comparative genomics of Burkholderia leaf nodule symbionts.</title>
        <authorList>
            <person name="Carlier A."/>
            <person name="Eberl L."/>
            <person name="Pinto-Carbo M."/>
        </authorList>
    </citation>
    <scope>NUCLEOTIDE SEQUENCE [LARGE SCALE GENOMIC DNA]</scope>
    <source>
        <strain evidence="5">UZHbot4</strain>
    </source>
</reference>
<evidence type="ECO:0000313" key="5">
    <source>
        <dbReference type="Proteomes" id="UP000036959"/>
    </source>
</evidence>
<dbReference type="Gene3D" id="3.90.180.10">
    <property type="entry name" value="Medium-chain alcohol dehydrogenases, catalytic domain"/>
    <property type="match status" value="1"/>
</dbReference>
<evidence type="ECO:0000256" key="1">
    <source>
        <dbReference type="ARBA" id="ARBA00023002"/>
    </source>
</evidence>
<keyword evidence="1 4" id="KW-0560">Oxidoreductase</keyword>
<dbReference type="Pfam" id="PF08240">
    <property type="entry name" value="ADH_N"/>
    <property type="match status" value="1"/>
</dbReference>
<feature type="domain" description="Alcohol dehydrogenase-like C-terminal" evidence="2">
    <location>
        <begin position="174"/>
        <end position="290"/>
    </location>
</feature>
<dbReference type="GO" id="GO:0008743">
    <property type="term" value="F:L-threonine 3-dehydrogenase activity"/>
    <property type="evidence" value="ECO:0007669"/>
    <property type="project" value="UniProtKB-EC"/>
</dbReference>
<dbReference type="SUPFAM" id="SSF51735">
    <property type="entry name" value="NAD(P)-binding Rossmann-fold domains"/>
    <property type="match status" value="1"/>
</dbReference>
<gene>
    <name evidence="4" type="ORF">BVER_02063</name>
</gene>
<dbReference type="PANTHER" id="PTHR43401">
    <property type="entry name" value="L-THREONINE 3-DEHYDROGENASE"/>
    <property type="match status" value="1"/>
</dbReference>
<comment type="caution">
    <text evidence="4">The sequence shown here is derived from an EMBL/GenBank/DDBJ whole genome shotgun (WGS) entry which is preliminary data.</text>
</comment>
<protein>
    <submittedName>
        <fullName evidence="4">L-threonine 3-dehydrogenase</fullName>
        <ecNumber evidence="4">1.1.1.103</ecNumber>
    </submittedName>
</protein>
<dbReference type="Proteomes" id="UP000036959">
    <property type="component" value="Unassembled WGS sequence"/>
</dbReference>
<keyword evidence="5" id="KW-1185">Reference proteome</keyword>
<feature type="domain" description="Alcohol dehydrogenase-like N-terminal" evidence="3">
    <location>
        <begin position="23"/>
        <end position="130"/>
    </location>
</feature>
<evidence type="ECO:0000259" key="2">
    <source>
        <dbReference type="Pfam" id="PF00107"/>
    </source>
</evidence>
<dbReference type="InterPro" id="IPR036291">
    <property type="entry name" value="NAD(P)-bd_dom_sf"/>
</dbReference>
<dbReference type="EMBL" id="LFJJ01000005">
    <property type="protein sequence ID" value="KND62125.1"/>
    <property type="molecule type" value="Genomic_DNA"/>
</dbReference>
<dbReference type="Pfam" id="PF00107">
    <property type="entry name" value="ADH_zinc_N"/>
    <property type="match status" value="1"/>
</dbReference>
<proteinExistence type="predicted"/>
<organism evidence="4 5">
    <name type="scientific">Candidatus Burkholderia verschuerenii</name>
    <dbReference type="NCBI Taxonomy" id="242163"/>
    <lineage>
        <taxon>Bacteria</taxon>
        <taxon>Pseudomonadati</taxon>
        <taxon>Pseudomonadota</taxon>
        <taxon>Betaproteobacteria</taxon>
        <taxon>Burkholderiales</taxon>
        <taxon>Burkholderiaceae</taxon>
        <taxon>Burkholderia</taxon>
    </lineage>
</organism>
<dbReference type="SUPFAM" id="SSF50129">
    <property type="entry name" value="GroES-like"/>
    <property type="match status" value="1"/>
</dbReference>
<dbReference type="AlphaFoldDB" id="A0A0L0MIK1"/>
<dbReference type="InterPro" id="IPR013154">
    <property type="entry name" value="ADH-like_N"/>
</dbReference>
<sequence>MKALVYTQPNEMQLLDRPEPVAGEGEVVLKIEAVGICGSDMHAYHGHDPRRQPGLVLGHEFAGIIAQSRDARWREGTRVTGNPLITCGTCEYCVQGRDNLCAHRTMVGMTRPGAFADYMSIPASSLVAIPADMPAHVAAATEPAATALHAVNLMMRALSRPLPECRTLIVGGGAIGLFCALLLKSYGCRDVTIAETHAARRALAEHEAKCKTYSPLEHDAEPNRFDCVIDAVGAKVTRNSALAAIKPGGVVMHIGLQDWSSEIDMRKLTLAEITLLGTYTYTMADLRATVGALHEGAFGALTRLEYRPLAEGAQAFADLHAGRAKSSKILLIPETV</sequence>
<dbReference type="InterPro" id="IPR011032">
    <property type="entry name" value="GroES-like_sf"/>
</dbReference>
<evidence type="ECO:0000259" key="3">
    <source>
        <dbReference type="Pfam" id="PF08240"/>
    </source>
</evidence>
<dbReference type="Gene3D" id="3.40.50.720">
    <property type="entry name" value="NAD(P)-binding Rossmann-like Domain"/>
    <property type="match status" value="1"/>
</dbReference>
<dbReference type="RefSeq" id="WP_050451927.1">
    <property type="nucleotide sequence ID" value="NZ_LFJJ01000005.1"/>
</dbReference>
<dbReference type="InterPro" id="IPR013149">
    <property type="entry name" value="ADH-like_C"/>
</dbReference>
<name>A0A0L0MIK1_9BURK</name>
<dbReference type="EC" id="1.1.1.103" evidence="4"/>
<accession>A0A0L0MIK1</accession>
<evidence type="ECO:0000313" key="4">
    <source>
        <dbReference type="EMBL" id="KND62125.1"/>
    </source>
</evidence>
<dbReference type="PANTHER" id="PTHR43401:SF2">
    <property type="entry name" value="L-THREONINE 3-DEHYDROGENASE"/>
    <property type="match status" value="1"/>
</dbReference>
<dbReference type="PATRIC" id="fig|242163.4.peg.5390"/>